<feature type="domain" description="Helicase ATP-binding" evidence="2">
    <location>
        <begin position="909"/>
        <end position="1058"/>
    </location>
</feature>
<dbReference type="Proteomes" id="UP001162001">
    <property type="component" value="Segment"/>
</dbReference>
<dbReference type="GO" id="GO:0004386">
    <property type="term" value="F:helicase activity"/>
    <property type="evidence" value="ECO:0007669"/>
    <property type="project" value="UniProtKB-KW"/>
</dbReference>
<proteinExistence type="predicted"/>
<keyword evidence="3" id="KW-0067">ATP-binding</keyword>
<dbReference type="GO" id="GO:0003677">
    <property type="term" value="F:DNA binding"/>
    <property type="evidence" value="ECO:0007669"/>
    <property type="project" value="InterPro"/>
</dbReference>
<dbReference type="InterPro" id="IPR027417">
    <property type="entry name" value="P-loop_NTPase"/>
</dbReference>
<dbReference type="InterPro" id="IPR014001">
    <property type="entry name" value="Helicase_ATP-bd"/>
</dbReference>
<dbReference type="SUPFAM" id="SSF52540">
    <property type="entry name" value="P-loop containing nucleoside triphosphate hydrolases"/>
    <property type="match status" value="2"/>
</dbReference>
<keyword evidence="3" id="KW-0547">Nucleotide-binding</keyword>
<dbReference type="GO" id="GO:0005524">
    <property type="term" value="F:ATP binding"/>
    <property type="evidence" value="ECO:0007669"/>
    <property type="project" value="InterPro"/>
</dbReference>
<evidence type="ECO:0000256" key="1">
    <source>
        <dbReference type="ARBA" id="ARBA00022801"/>
    </source>
</evidence>
<dbReference type="Pfam" id="PF04851">
    <property type="entry name" value="ResIII"/>
    <property type="match status" value="1"/>
</dbReference>
<keyword evidence="1" id="KW-0378">Hydrolase</keyword>
<protein>
    <submittedName>
        <fullName evidence="3">Helicase/uvrB</fullName>
    </submittedName>
</protein>
<evidence type="ECO:0000313" key="4">
    <source>
        <dbReference type="Proteomes" id="UP001162001"/>
    </source>
</evidence>
<dbReference type="PROSITE" id="PS51192">
    <property type="entry name" value="HELICASE_ATP_BIND_1"/>
    <property type="match status" value="1"/>
</dbReference>
<accession>A0A7D3V5R8</accession>
<sequence length="1358" mass="158204">MTTKLWQIVLSNSKKSFNAKKDDNGKLYNTIANMGLKKNGIALRARDGEYTDFTVMVLEDVKPLLTDHRISKAIKFLEDNDIQSCIRVLNIDNEVIEYGTNIIYSILKLWLEKNEINVPQEYKDKTIDINEKIKKWINTTRSDPLDVKIKIVNIGKSKKGHSVVPDDWLGKEFNNAVELHSAMDSLDWRKGKPPVNYCCIYSMMIKELYTWKDKSDNDIINFNPEFAIMVSLNGSNIINFNNNYIEWLNTLDDNIRLLISHDKNQSRYIIASKLNEIIRKDNEYIETDNVGYLVSKLQKCIRRGRKCSKLLYSTVNQLSKAKPYNLPEQQFVRVTGTRQLCWRLFITIMEDVEPYQDSDTNEYYGLLDILGFAILCHNDSNIQFNDLIINKLAYTALLIQSNDTLNHNWDWRKGKEETSLEFNNNNDYIKLAIKCMPMMSGDNRLLRKSIDYIIKFKQQQLNVFPLETLLGFSDHDYELECKYVSNDMHCNPNLLLYLQASLPFIPYNIDNHSTYGLSSFIWENSSKYNVRNGKLKKLSNENDLILKSLIEIQKNEDIDMDNNVINAFSNQNEVLLQNNQQISDLESRIGFLLLFGKKIRLAAEGKNKSIEVIVCGDDSMPCKIKRGDKYLEGEERYNGECRYVKYLNDNNLTIKLPVPPEGCGWNIKDKKVKLNAKIISTDKNNSSNEIEFYINDIKLKPFNTKNILIKKSLTVENEIPNCIENIIKQCLYNLDKDKIGEWKLNKIMRNIWKIRYDNKHYDTYKWKQFNKLDSKIWKCVYAKFYNNYNDEIMIGPVDRSGNKLHDSISYQYEGTILRIMNMLSMLYPNAITIKTNLKFNVNKNVNQYNNLINVIRELALTQNNNINADYIYPTIKTKLWDHQEKSSNQIFENIINKHTRGHGDASNVGSGKTLTALNVISKLAKYNSDNQINNYKGFLVLLPTTQLYKTWRDEINKHTDNFDVIEQLANGKLSKNDINTNSIIITTLGRNRDHPISNSWTLVVIDECLSVQNKEAFQTEEAFKQILGSQYGVVMMSATFFRSRFDKLFYMIKMLRSGLPEEKDYLDTILNECIICNISESERKWNTDINRFKLDTQLRIEYDKILKQDISSEQMYIRLSKLLYDKFNYVDCFKQVIDGIELKNRRALIYAKSKEEADEIAKIKNVTRYPDKNGKHTVLSYVEGTYGLNDLVIYDTIITRPPNPDALPQMRGRLDRNGNKNNILYIEYVIAENTIDEAGLLRLELCNNFYTSYILPLADFYELAVGKKKLNDIKSNHITLNSSKMFKLAKKSNVIIIDDDSIALSEQSTTEKKQTKINTMIKLVKEQRYYNIVVYNENLIEIDRMRNDLKNSKNIISI</sequence>
<evidence type="ECO:0000259" key="2">
    <source>
        <dbReference type="PROSITE" id="PS51192"/>
    </source>
</evidence>
<keyword evidence="4" id="KW-1185">Reference proteome</keyword>
<reference evidence="3 4" key="1">
    <citation type="submission" date="2020-04" db="EMBL/GenBank/DDBJ databases">
        <title>Advantages and limits of metagenomic assembly and binning of a giant virus.</title>
        <authorList>
            <person name="Schulz F."/>
            <person name="Andreani J."/>
            <person name="Francis R."/>
            <person name="Boudjemaa H."/>
            <person name="Bou Khalil J.Y."/>
            <person name="Lee J."/>
            <person name="La Scola B."/>
            <person name="Woyke T."/>
        </authorList>
    </citation>
    <scope>NUCLEOTIDE SEQUENCE [LARGE SCALE GENOMIC DNA]</scope>
    <source>
        <strain evidence="3 4">FV1/VV64</strain>
    </source>
</reference>
<dbReference type="InterPro" id="IPR006935">
    <property type="entry name" value="Helicase/UvrB_N"/>
</dbReference>
<gene>
    <name evidence="3" type="ORF">Fadolivirus_1_917</name>
</gene>
<dbReference type="Gene3D" id="3.40.50.300">
    <property type="entry name" value="P-loop containing nucleotide triphosphate hydrolases"/>
    <property type="match status" value="1"/>
</dbReference>
<dbReference type="EMBL" id="MT418680">
    <property type="protein sequence ID" value="QKF94375.1"/>
    <property type="molecule type" value="Genomic_DNA"/>
</dbReference>
<name>A0A7D3V5R8_9VIRU</name>
<dbReference type="GO" id="GO:0016787">
    <property type="term" value="F:hydrolase activity"/>
    <property type="evidence" value="ECO:0007669"/>
    <property type="project" value="UniProtKB-KW"/>
</dbReference>
<dbReference type="SMART" id="SM00487">
    <property type="entry name" value="DEXDc"/>
    <property type="match status" value="1"/>
</dbReference>
<evidence type="ECO:0000313" key="3">
    <source>
        <dbReference type="EMBL" id="QKF94375.1"/>
    </source>
</evidence>
<organism evidence="3 4">
    <name type="scientific">Fadolivirus FV1/VV64</name>
    <dbReference type="NCBI Taxonomy" id="3070911"/>
    <lineage>
        <taxon>Viruses</taxon>
        <taxon>Varidnaviria</taxon>
        <taxon>Bamfordvirae</taxon>
        <taxon>Nucleocytoviricota</taxon>
        <taxon>Megaviricetes</taxon>
        <taxon>Imitervirales</taxon>
        <taxon>Mimiviridae</taxon>
        <taxon>Klosneuvirinae</taxon>
        <taxon>Fadolivirus</taxon>
        <taxon>Fadolivirus algeromassiliense</taxon>
    </lineage>
</organism>
<keyword evidence="3" id="KW-0347">Helicase</keyword>